<name>A0A377YTH5_KLEPO</name>
<evidence type="ECO:0000313" key="1">
    <source>
        <dbReference type="EMBL" id="STU54632.1"/>
    </source>
</evidence>
<reference evidence="1 2" key="1">
    <citation type="submission" date="2018-06" db="EMBL/GenBank/DDBJ databases">
        <authorList>
            <consortium name="Pathogen Informatics"/>
            <person name="Doyle S."/>
        </authorList>
    </citation>
    <scope>NUCLEOTIDE SEQUENCE [LARGE SCALE GENOMIC DNA]</scope>
    <source>
        <strain evidence="1 2">NCTC5050</strain>
    </source>
</reference>
<proteinExistence type="predicted"/>
<dbReference type="EMBL" id="UGLZ01000001">
    <property type="protein sequence ID" value="STU54632.1"/>
    <property type="molecule type" value="Genomic_DNA"/>
</dbReference>
<dbReference type="Proteomes" id="UP000255382">
    <property type="component" value="Unassembled WGS sequence"/>
</dbReference>
<sequence length="128" mass="14492">MTRRPKTAQDLDEYQRTVLAGLYARREFDQGYRLSKLQKQVILNDYLAQLSAAPHHPAPADFPSGATAGCRLLLASADTDATLPRPLTRCLCNLQACTIFSWRHDHRHLPATLAGNRENLVMWEKFCI</sequence>
<dbReference type="AlphaFoldDB" id="A0A377YTH5"/>
<gene>
    <name evidence="1" type="ORF">NCTC5050_00007</name>
</gene>
<keyword evidence="2" id="KW-1185">Reference proteome</keyword>
<organism evidence="1 2">
    <name type="scientific">Klebsiella pneumoniae subsp. ozaenae</name>
    <dbReference type="NCBI Taxonomy" id="574"/>
    <lineage>
        <taxon>Bacteria</taxon>
        <taxon>Pseudomonadati</taxon>
        <taxon>Pseudomonadota</taxon>
        <taxon>Gammaproteobacteria</taxon>
        <taxon>Enterobacterales</taxon>
        <taxon>Enterobacteriaceae</taxon>
        <taxon>Klebsiella/Raoultella group</taxon>
        <taxon>Klebsiella</taxon>
        <taxon>Klebsiella pneumoniae complex</taxon>
    </lineage>
</organism>
<protein>
    <submittedName>
        <fullName evidence="1">Uncharacterized protein</fullName>
    </submittedName>
</protein>
<evidence type="ECO:0000313" key="2">
    <source>
        <dbReference type="Proteomes" id="UP000255382"/>
    </source>
</evidence>
<accession>A0A377YTH5</accession>